<accession>S3NNP6</accession>
<comment type="caution">
    <text evidence="1">The sequence shown here is derived from an EMBL/GenBank/DDBJ whole genome shotgun (WGS) entry which is preliminary data.</text>
</comment>
<dbReference type="eggNOG" id="ENOG5033NQ8">
    <property type="taxonomic scope" value="Bacteria"/>
</dbReference>
<sequence length="141" mass="15886">MVEQEKKVVTTRSSKNDRLEKQPDIVVERVEQVITSAVEKNTVTESQVATGMTAQFRTIKQELLHSISSIKSQLLNSQKSLHELGNFAKAEVSGLFEELTKLLNELKVDVSQISTKHKEHLSEALKRSKESGIEAWNKAKQ</sequence>
<protein>
    <submittedName>
        <fullName evidence="1">Uncharacterized protein</fullName>
    </submittedName>
</protein>
<proteinExistence type="predicted"/>
<organism evidence="1 2">
    <name type="scientific">Acinetobacter rudis CIP 110305</name>
    <dbReference type="NCBI Taxonomy" id="421052"/>
    <lineage>
        <taxon>Bacteria</taxon>
        <taxon>Pseudomonadati</taxon>
        <taxon>Pseudomonadota</taxon>
        <taxon>Gammaproteobacteria</taxon>
        <taxon>Moraxellales</taxon>
        <taxon>Moraxellaceae</taxon>
        <taxon>Acinetobacter</taxon>
    </lineage>
</organism>
<dbReference type="EMBL" id="ATGI01000006">
    <property type="protein sequence ID" value="EPF80013.1"/>
    <property type="molecule type" value="Genomic_DNA"/>
</dbReference>
<evidence type="ECO:0000313" key="1">
    <source>
        <dbReference type="EMBL" id="EPF80013.1"/>
    </source>
</evidence>
<dbReference type="PATRIC" id="fig|421052.3.peg.895"/>
<reference evidence="1 2" key="1">
    <citation type="submission" date="2013-06" db="EMBL/GenBank/DDBJ databases">
        <title>The Genome Sequence of Acinetobacter rudis CIP 110305.</title>
        <authorList>
            <consortium name="The Broad Institute Genome Sequencing Platform"/>
            <consortium name="The Broad Institute Genome Sequencing Center for Infectious Disease"/>
            <person name="Cerqueira G."/>
            <person name="Feldgarden M."/>
            <person name="Courvalin P."/>
            <person name="Perichon B."/>
            <person name="Grillot-Courvalin C."/>
            <person name="Clermont D."/>
            <person name="Rocha E."/>
            <person name="Yoon E.-J."/>
            <person name="Nemec A."/>
            <person name="Young S.K."/>
            <person name="Zeng Q."/>
            <person name="Gargeya S."/>
            <person name="Fitzgerald M."/>
            <person name="Abouelleil A."/>
            <person name="Alvarado L."/>
            <person name="Berlin A.M."/>
            <person name="Chapman S.B."/>
            <person name="Dewar J."/>
            <person name="Goldberg J."/>
            <person name="Griggs A."/>
            <person name="Gujja S."/>
            <person name="Hansen M."/>
            <person name="Howarth C."/>
            <person name="Imamovic A."/>
            <person name="Larimer J."/>
            <person name="McCowan C."/>
            <person name="Murphy C."/>
            <person name="Pearson M."/>
            <person name="Priest M."/>
            <person name="Roberts A."/>
            <person name="Saif S."/>
            <person name="Shea T."/>
            <person name="Sykes S."/>
            <person name="Wortman J."/>
            <person name="Nusbaum C."/>
            <person name="Birren B."/>
        </authorList>
    </citation>
    <scope>NUCLEOTIDE SEQUENCE [LARGE SCALE GENOMIC DNA]</scope>
    <source>
        <strain evidence="1 2">CIP 110305</strain>
    </source>
</reference>
<evidence type="ECO:0000313" key="2">
    <source>
        <dbReference type="Proteomes" id="UP000014568"/>
    </source>
</evidence>
<dbReference type="RefSeq" id="WP_016655331.1">
    <property type="nucleotide sequence ID" value="NZ_KE340351.1"/>
</dbReference>
<dbReference type="AlphaFoldDB" id="S3NNP6"/>
<dbReference type="OrthoDB" id="6713527at2"/>
<dbReference type="HOGENOM" id="CLU_134843_1_0_6"/>
<gene>
    <name evidence="1" type="ORF">F945_00905</name>
</gene>
<name>S3NNP6_9GAMM</name>
<dbReference type="STRING" id="632955.GCA_000829675_02169"/>
<dbReference type="Proteomes" id="UP000014568">
    <property type="component" value="Unassembled WGS sequence"/>
</dbReference>
<keyword evidence="2" id="KW-1185">Reference proteome</keyword>